<sequence length="162" mass="17761">MARQLPDTEPPARDPDDATVLAAVAEAWEWTGIEPARLLARNAFGNLLIEDRVGTTWRIVPEELACEPVADSAAERDALLSEPGFVEDWEMLRLVTVAIHTLGAPAPGRVFHLVHPAPLGGDYTPENMRIVPLLEQISFSGEVALQIRDLPDGAEVRLRVIE</sequence>
<comment type="caution">
    <text evidence="2">The sequence shown here is derived from an EMBL/GenBank/DDBJ whole genome shotgun (WGS) entry which is preliminary data.</text>
</comment>
<evidence type="ECO:0000313" key="2">
    <source>
        <dbReference type="EMBL" id="MFD1341572.1"/>
    </source>
</evidence>
<reference evidence="3" key="1">
    <citation type="journal article" date="2019" name="Int. J. Syst. Evol. Microbiol.">
        <title>The Global Catalogue of Microorganisms (GCM) 10K type strain sequencing project: providing services to taxonomists for standard genome sequencing and annotation.</title>
        <authorList>
            <consortium name="The Broad Institute Genomics Platform"/>
            <consortium name="The Broad Institute Genome Sequencing Center for Infectious Disease"/>
            <person name="Wu L."/>
            <person name="Ma J."/>
        </authorList>
    </citation>
    <scope>NUCLEOTIDE SEQUENCE [LARGE SCALE GENOMIC DNA]</scope>
    <source>
        <strain evidence="3">CCUG 62953</strain>
    </source>
</reference>
<feature type="domain" description="T6SS immunity protein Tdi1 C-terminal" evidence="1">
    <location>
        <begin position="79"/>
        <end position="142"/>
    </location>
</feature>
<proteinExistence type="predicted"/>
<keyword evidence="3" id="KW-1185">Reference proteome</keyword>
<dbReference type="InterPro" id="IPR015002">
    <property type="entry name" value="T6SS_Tdi1_C"/>
</dbReference>
<gene>
    <name evidence="2" type="ORF">ACFQ4E_03990</name>
</gene>
<dbReference type="RefSeq" id="WP_386801627.1">
    <property type="nucleotide sequence ID" value="NZ_JBHTMU010000004.1"/>
</dbReference>
<organism evidence="2 3">
    <name type="scientific">Litorisediminicola beolgyonensis</name>
    <dbReference type="NCBI Taxonomy" id="1173614"/>
    <lineage>
        <taxon>Bacteria</taxon>
        <taxon>Pseudomonadati</taxon>
        <taxon>Pseudomonadota</taxon>
        <taxon>Alphaproteobacteria</taxon>
        <taxon>Rhodobacterales</taxon>
        <taxon>Paracoccaceae</taxon>
        <taxon>Litorisediminicola</taxon>
    </lineage>
</organism>
<evidence type="ECO:0000313" key="3">
    <source>
        <dbReference type="Proteomes" id="UP001597135"/>
    </source>
</evidence>
<evidence type="ECO:0000259" key="1">
    <source>
        <dbReference type="Pfam" id="PF08906"/>
    </source>
</evidence>
<accession>A0ABW3ZFG7</accession>
<dbReference type="Proteomes" id="UP001597135">
    <property type="component" value="Unassembled WGS sequence"/>
</dbReference>
<name>A0ABW3ZFG7_9RHOB</name>
<dbReference type="EMBL" id="JBHTMU010000004">
    <property type="protein sequence ID" value="MFD1341572.1"/>
    <property type="molecule type" value="Genomic_DNA"/>
</dbReference>
<protein>
    <submittedName>
        <fullName evidence="2">T6SS immunity protein Tdi1 domain-containing protein</fullName>
    </submittedName>
</protein>
<dbReference type="Pfam" id="PF08906">
    <property type="entry name" value="T6SS_Tdi1_C"/>
    <property type="match status" value="1"/>
</dbReference>